<dbReference type="EMBL" id="JH992968">
    <property type="protein sequence ID" value="EKX54068.1"/>
    <property type="molecule type" value="Genomic_DNA"/>
</dbReference>
<dbReference type="PANTHER" id="PTHR31084">
    <property type="entry name" value="ALPHA-L-FUCOSIDASE 2"/>
    <property type="match status" value="1"/>
</dbReference>
<dbReference type="InterPro" id="IPR012341">
    <property type="entry name" value="6hp_glycosidase-like_sf"/>
</dbReference>
<dbReference type="GO" id="GO:0006508">
    <property type="term" value="P:proteolysis"/>
    <property type="evidence" value="ECO:0007669"/>
    <property type="project" value="InterPro"/>
</dbReference>
<dbReference type="GO" id="GO:0005576">
    <property type="term" value="C:extracellular region"/>
    <property type="evidence" value="ECO:0007669"/>
    <property type="project" value="InterPro"/>
</dbReference>
<evidence type="ECO:0000256" key="1">
    <source>
        <dbReference type="ARBA" id="ARBA00022737"/>
    </source>
</evidence>
<dbReference type="CDD" id="cd01100">
    <property type="entry name" value="APPLE_Factor_XI_like"/>
    <property type="match status" value="1"/>
</dbReference>
<dbReference type="EnsemblProtists" id="EKX54068">
    <property type="protein sequence ID" value="EKX54068"/>
    <property type="gene ID" value="GUITHDRAFT_100318"/>
</dbReference>
<dbReference type="InterPro" id="IPR003609">
    <property type="entry name" value="Pan_app"/>
</dbReference>
<dbReference type="GO" id="GO:0004560">
    <property type="term" value="F:alpha-L-fucosidase activity"/>
    <property type="evidence" value="ECO:0007669"/>
    <property type="project" value="TreeGrafter"/>
</dbReference>
<accession>L1K113</accession>
<proteinExistence type="predicted"/>
<protein>
    <recommendedName>
        <fullName evidence="4">Apple domain-containing protein</fullName>
    </recommendedName>
</protein>
<evidence type="ECO:0000256" key="2">
    <source>
        <dbReference type="ARBA" id="ARBA00023157"/>
    </source>
</evidence>
<dbReference type="Pfam" id="PF22124">
    <property type="entry name" value="Glyco_hydro_95_cat"/>
    <property type="match status" value="1"/>
</dbReference>
<dbReference type="InterPro" id="IPR008928">
    <property type="entry name" value="6-hairpin_glycosidase_sf"/>
</dbReference>
<evidence type="ECO:0000313" key="5">
    <source>
        <dbReference type="EMBL" id="EKX54068.1"/>
    </source>
</evidence>
<dbReference type="InterPro" id="IPR054363">
    <property type="entry name" value="GH95_cat"/>
</dbReference>
<dbReference type="Gene3D" id="2.60.40.1180">
    <property type="entry name" value="Golgi alpha-mannosidase II"/>
    <property type="match status" value="1"/>
</dbReference>
<dbReference type="Gene3D" id="1.50.10.10">
    <property type="match status" value="1"/>
</dbReference>
<dbReference type="SMART" id="SM00223">
    <property type="entry name" value="APPLE"/>
    <property type="match status" value="1"/>
</dbReference>
<reference evidence="7" key="2">
    <citation type="submission" date="2012-11" db="EMBL/GenBank/DDBJ databases">
        <authorList>
            <person name="Kuo A."/>
            <person name="Curtis B.A."/>
            <person name="Tanifuji G."/>
            <person name="Burki F."/>
            <person name="Gruber A."/>
            <person name="Irimia M."/>
            <person name="Maruyama S."/>
            <person name="Arias M.C."/>
            <person name="Ball S.G."/>
            <person name="Gile G.H."/>
            <person name="Hirakawa Y."/>
            <person name="Hopkins J.F."/>
            <person name="Rensing S.A."/>
            <person name="Schmutz J."/>
            <person name="Symeonidi A."/>
            <person name="Elias M."/>
            <person name="Eveleigh R.J."/>
            <person name="Herman E.K."/>
            <person name="Klute M.J."/>
            <person name="Nakayama T."/>
            <person name="Obornik M."/>
            <person name="Reyes-Prieto A."/>
            <person name="Armbrust E.V."/>
            <person name="Aves S.J."/>
            <person name="Beiko R.G."/>
            <person name="Coutinho P."/>
            <person name="Dacks J.B."/>
            <person name="Durnford D.G."/>
            <person name="Fast N.M."/>
            <person name="Green B.R."/>
            <person name="Grisdale C."/>
            <person name="Hempe F."/>
            <person name="Henrissat B."/>
            <person name="Hoppner M.P."/>
            <person name="Ishida K.-I."/>
            <person name="Kim E."/>
            <person name="Koreny L."/>
            <person name="Kroth P.G."/>
            <person name="Liu Y."/>
            <person name="Malik S.-B."/>
            <person name="Maier U.G."/>
            <person name="McRose D."/>
            <person name="Mock T."/>
            <person name="Neilson J.A."/>
            <person name="Onodera N.T."/>
            <person name="Poole A.M."/>
            <person name="Pritham E.J."/>
            <person name="Richards T.A."/>
            <person name="Rocap G."/>
            <person name="Roy S.W."/>
            <person name="Sarai C."/>
            <person name="Schaack S."/>
            <person name="Shirato S."/>
            <person name="Slamovits C.H."/>
            <person name="Spencer D.F."/>
            <person name="Suzuki S."/>
            <person name="Worden A.Z."/>
            <person name="Zauner S."/>
            <person name="Barry K."/>
            <person name="Bell C."/>
            <person name="Bharti A.K."/>
            <person name="Crow J.A."/>
            <person name="Grimwood J."/>
            <person name="Kramer R."/>
            <person name="Lindquist E."/>
            <person name="Lucas S."/>
            <person name="Salamov A."/>
            <person name="McFadden G.I."/>
            <person name="Lane C.E."/>
            <person name="Keeling P.J."/>
            <person name="Gray M.W."/>
            <person name="Grigoriev I.V."/>
            <person name="Archibald J.M."/>
        </authorList>
    </citation>
    <scope>NUCLEOTIDE SEQUENCE</scope>
    <source>
        <strain evidence="7">CCMP2712</strain>
    </source>
</reference>
<dbReference type="Pfam" id="PF21307">
    <property type="entry name" value="Glyco_hydro_95_C"/>
    <property type="match status" value="1"/>
</dbReference>
<dbReference type="STRING" id="905079.L1K113"/>
<keyword evidence="1" id="KW-0677">Repeat</keyword>
<dbReference type="InterPro" id="IPR000177">
    <property type="entry name" value="Apple"/>
</dbReference>
<dbReference type="InterPro" id="IPR013780">
    <property type="entry name" value="Glyco_hydro_b"/>
</dbReference>
<dbReference type="RefSeq" id="XP_005841048.1">
    <property type="nucleotide sequence ID" value="XM_005840991.1"/>
</dbReference>
<dbReference type="OrthoDB" id="2848340at2759"/>
<evidence type="ECO:0000313" key="7">
    <source>
        <dbReference type="Proteomes" id="UP000011087"/>
    </source>
</evidence>
<dbReference type="eggNOG" id="ENOG502QQ9E">
    <property type="taxonomic scope" value="Eukaryota"/>
</dbReference>
<feature type="domain" description="Apple" evidence="4">
    <location>
        <begin position="88"/>
        <end position="163"/>
    </location>
</feature>
<reference evidence="6" key="3">
    <citation type="submission" date="2016-03" db="UniProtKB">
        <authorList>
            <consortium name="EnsemblProtists"/>
        </authorList>
    </citation>
    <scope>IDENTIFICATION</scope>
</reference>
<name>L1K113_GUITC</name>
<dbReference type="Pfam" id="PF14498">
    <property type="entry name" value="Glyco_hyd_65N_2"/>
    <property type="match status" value="2"/>
</dbReference>
<evidence type="ECO:0000313" key="6">
    <source>
        <dbReference type="EnsemblProtists" id="EKX54068"/>
    </source>
</evidence>
<dbReference type="PROSITE" id="PS50948">
    <property type="entry name" value="PAN"/>
    <property type="match status" value="1"/>
</dbReference>
<dbReference type="Gene3D" id="3.50.4.10">
    <property type="entry name" value="Hepatocyte Growth Factor"/>
    <property type="match status" value="1"/>
</dbReference>
<keyword evidence="7" id="KW-1185">Reference proteome</keyword>
<evidence type="ECO:0000256" key="3">
    <source>
        <dbReference type="SAM" id="MobiDB-lite"/>
    </source>
</evidence>
<organism evidence="5">
    <name type="scientific">Guillardia theta (strain CCMP2712)</name>
    <name type="common">Cryptophyte</name>
    <dbReference type="NCBI Taxonomy" id="905079"/>
    <lineage>
        <taxon>Eukaryota</taxon>
        <taxon>Cryptophyceae</taxon>
        <taxon>Pyrenomonadales</taxon>
        <taxon>Geminigeraceae</taxon>
        <taxon>Guillardia</taxon>
    </lineage>
</organism>
<dbReference type="SUPFAM" id="SSF48208">
    <property type="entry name" value="Six-hairpin glycosidases"/>
    <property type="match status" value="1"/>
</dbReference>
<dbReference type="Gene3D" id="2.70.98.50">
    <property type="entry name" value="putative glycoside hydrolase family protein from bacillus halodurans"/>
    <property type="match status" value="1"/>
</dbReference>
<dbReference type="GeneID" id="17310836"/>
<dbReference type="PANTHER" id="PTHR31084:SF0">
    <property type="entry name" value="ALPHA-L-FUCOSIDASE 2"/>
    <property type="match status" value="1"/>
</dbReference>
<reference evidence="5 7" key="1">
    <citation type="journal article" date="2012" name="Nature">
        <title>Algal genomes reveal evolutionary mosaicism and the fate of nucleomorphs.</title>
        <authorList>
            <consortium name="DOE Joint Genome Institute"/>
            <person name="Curtis B.A."/>
            <person name="Tanifuji G."/>
            <person name="Burki F."/>
            <person name="Gruber A."/>
            <person name="Irimia M."/>
            <person name="Maruyama S."/>
            <person name="Arias M.C."/>
            <person name="Ball S.G."/>
            <person name="Gile G.H."/>
            <person name="Hirakawa Y."/>
            <person name="Hopkins J.F."/>
            <person name="Kuo A."/>
            <person name="Rensing S.A."/>
            <person name="Schmutz J."/>
            <person name="Symeonidi A."/>
            <person name="Elias M."/>
            <person name="Eveleigh R.J."/>
            <person name="Herman E.K."/>
            <person name="Klute M.J."/>
            <person name="Nakayama T."/>
            <person name="Obornik M."/>
            <person name="Reyes-Prieto A."/>
            <person name="Armbrust E.V."/>
            <person name="Aves S.J."/>
            <person name="Beiko R.G."/>
            <person name="Coutinho P."/>
            <person name="Dacks J.B."/>
            <person name="Durnford D.G."/>
            <person name="Fast N.M."/>
            <person name="Green B.R."/>
            <person name="Grisdale C.J."/>
            <person name="Hempel F."/>
            <person name="Henrissat B."/>
            <person name="Hoppner M.P."/>
            <person name="Ishida K."/>
            <person name="Kim E."/>
            <person name="Koreny L."/>
            <person name="Kroth P.G."/>
            <person name="Liu Y."/>
            <person name="Malik S.B."/>
            <person name="Maier U.G."/>
            <person name="McRose D."/>
            <person name="Mock T."/>
            <person name="Neilson J.A."/>
            <person name="Onodera N.T."/>
            <person name="Poole A.M."/>
            <person name="Pritham E.J."/>
            <person name="Richards T.A."/>
            <person name="Rocap G."/>
            <person name="Roy S.W."/>
            <person name="Sarai C."/>
            <person name="Schaack S."/>
            <person name="Shirato S."/>
            <person name="Slamovits C.H."/>
            <person name="Spencer D.F."/>
            <person name="Suzuki S."/>
            <person name="Worden A.Z."/>
            <person name="Zauner S."/>
            <person name="Barry K."/>
            <person name="Bell C."/>
            <person name="Bharti A.K."/>
            <person name="Crow J.A."/>
            <person name="Grimwood J."/>
            <person name="Kramer R."/>
            <person name="Lindquist E."/>
            <person name="Lucas S."/>
            <person name="Salamov A."/>
            <person name="McFadden G.I."/>
            <person name="Lane C.E."/>
            <person name="Keeling P.J."/>
            <person name="Gray M.W."/>
            <person name="Grigoriev I.V."/>
            <person name="Archibald J.M."/>
        </authorList>
    </citation>
    <scope>NUCLEOTIDE SEQUENCE</scope>
    <source>
        <strain evidence="5 7">CCMP2712</strain>
    </source>
</reference>
<dbReference type="GO" id="GO:0005975">
    <property type="term" value="P:carbohydrate metabolic process"/>
    <property type="evidence" value="ECO:0007669"/>
    <property type="project" value="InterPro"/>
</dbReference>
<evidence type="ECO:0000259" key="4">
    <source>
        <dbReference type="PROSITE" id="PS50948"/>
    </source>
</evidence>
<dbReference type="KEGG" id="gtt:GUITHDRAFT_100318"/>
<dbReference type="InterPro" id="IPR049053">
    <property type="entry name" value="AFCA-like_C"/>
</dbReference>
<dbReference type="HOGENOM" id="CLU_257270_0_0_1"/>
<feature type="region of interest" description="Disordered" evidence="3">
    <location>
        <begin position="432"/>
        <end position="460"/>
    </location>
</feature>
<dbReference type="Proteomes" id="UP000011087">
    <property type="component" value="Unassembled WGS sequence"/>
</dbReference>
<gene>
    <name evidence="5" type="ORF">GUITHDRAFT_100318</name>
</gene>
<dbReference type="Pfam" id="PF14295">
    <property type="entry name" value="PAN_4"/>
    <property type="match status" value="1"/>
</dbReference>
<sequence length="1357" mass="149984">MKDMMAMLSKRSSRIRLSGDLKKMLFHRFRRGSIVICAIGLVGMASIVVQHYGIIPLIKTIDSKKGMLSLKENASAQNAANALKNHTCAGFALKRDTDIAGGDLTNTKTESMEECCSICSNHTSCTAWSFVHSDSQCWVKSSVFTPSSKVNVTSGLKTQSSGIGGPEDFDSEIHRLKEESKEANAVDCCKDLFRYGSPTATGDNERPILWMDTPSGDFSSAFPIGNGRLGALLHFDPWKDRMELSFDAVWTGSPYHGEGCPDNLKMKPSELVPQATPTMKWTGPHQDKFIPGQVSNQKYTSLDEAKKACIEMATCGGLTSEGAAGTSWFLRGPGSQLNDSPSKEISWLLEGRTVKKEDDFFTFQNARKTAFQGNFGETEKLMDRLTAGAKLSSYEYLAQLDMDFRRLPFSDLKAYSRRLQLDNAVATSSFEIERKPSASDNNESTARDSHSIQSKHSRTAFASKPDEVLWVRQECVEKQQGCMAVDYMLTRTNQNLFNASLHSLVIDNKDEEYGFLKLHPLDLYANGYGNVGYFACAAILPEKNQAGFMKALPNRISVEGYQRVDVVIAAETRYSRDGDATLVDPQTLEGSCRAKLTRALSKGFSKVLESHKEDYSKLFGRTQLNLATAMNGSISSRSCDGSLTTPERVARYDRYCKKPSNSRSTKKERVRMVDTGLQQLFFDFGKYLLISSSREGGQPANLVGIWAEGERSPWNGDYHLNINMQMMYWAADILNLPETVEPLFPFMAKLAQNGKIAAECMYGSPGWVAHGFTDIWMNARPLGAPEWSMCPVCGAWMALHLYDSYRFNRDKSQLVEQTLPLLSGAVEFFLQYLIPAPDDSCLLSGPSHSPENSFKIDASFYQITMSPAIDTAVIFELFSAYLDGCLSLGCHEASQDDCQRAKCHLMSKANMTRSRLPNKGFPTVDAEGVLQEYYRWSKMRSHSVADQGHRHFSPLFSLFPGEQINRHESPELTAAARKLLDVKMSSGSGHTGWSSAWAGSLHARLGDGNGVQKMVDRMLGRFVMGNLLSTHPPLTSSVANCKTCFKEATMPINEIYWGMTGGTARNFIARDESKFQLDGNLGYLSLVAESLIQSRDRRCYCSPKAASSSANVTSAGARRVRRLRNLLNDRRRHRTRALLNASAQDGGNSSDLPSSVNVSTGLPIVSPPSDVPVINAPFSLNSTAESPSADKTAKQAGLHSGLLPMLLLPPWSFTKEQSKDQSQVEQPSCRCSHPSESVCEIDLLPAVPSDWSDGSVRGLRTRCGISVDMEWKHYKLVSATIRRYDKSSSPVKIRSRNGQLVQDTHKGSSLAKAFSWGWRQKSNIRIVGDEQDPTVTTILDLGQEAGDLTLIPSFKAS</sequence>
<keyword evidence="2" id="KW-1015">Disulfide bond</keyword>
<dbReference type="InterPro" id="IPR027414">
    <property type="entry name" value="GH95_N_dom"/>
</dbReference>
<dbReference type="PaxDb" id="55529-EKX54068"/>